<keyword evidence="1 3" id="KW-0489">Methyltransferase</keyword>
<dbReference type="EMBL" id="CP101497">
    <property type="protein sequence ID" value="UTT61848.1"/>
    <property type="molecule type" value="Genomic_DNA"/>
</dbReference>
<keyword evidence="6" id="KW-1185">Reference proteome</keyword>
<dbReference type="Pfam" id="PF02574">
    <property type="entry name" value="S-methyl_trans"/>
    <property type="match status" value="1"/>
</dbReference>
<dbReference type="Gene3D" id="3.20.20.330">
    <property type="entry name" value="Homocysteine-binding-like domain"/>
    <property type="match status" value="1"/>
</dbReference>
<evidence type="ECO:0000313" key="5">
    <source>
        <dbReference type="EMBL" id="UTT61848.1"/>
    </source>
</evidence>
<evidence type="ECO:0000256" key="3">
    <source>
        <dbReference type="PROSITE-ProRule" id="PRU00333"/>
    </source>
</evidence>
<dbReference type="Proteomes" id="UP001060039">
    <property type="component" value="Chromosome"/>
</dbReference>
<keyword evidence="2 3" id="KW-0808">Transferase</keyword>
<feature type="binding site" evidence="3">
    <location>
        <position position="295"/>
    </location>
    <ligand>
        <name>Zn(2+)</name>
        <dbReference type="ChEBI" id="CHEBI:29105"/>
    </ligand>
</feature>
<dbReference type="PANTHER" id="PTHR11103">
    <property type="entry name" value="SLR1189 PROTEIN"/>
    <property type="match status" value="1"/>
</dbReference>
<sequence>MPDNAVLPQLSPDLFLTDGGLETTLIFHDGLDLPDFAAFPLLDTAEGRAALERYFLAYLAIARAHGTGLVLETATWRASSDWGKRLGYSSAALRAVNIAAVEHLRTLRTAHGQGQPPIVISGNIGPRGDGYSPSTVMTPTESAAYHSEQIRALADGGADLITALTLTHVDEAIGIVRAAVEHSMPVVISFTVELDGLLPSGQRLDEAIAELDAATAAAAAYVMVNCAHPTHLMPALEAGSPALARIRGVRANASTLSHAELDEADELDAGDPVALAALYRDLTELLPNLTVMGGCCGTDDRHVDAIAAACAPIFSATE</sequence>
<dbReference type="PANTHER" id="PTHR11103:SF18">
    <property type="entry name" value="SLR1189 PROTEIN"/>
    <property type="match status" value="1"/>
</dbReference>
<name>A0ABY5FUV5_9MICO</name>
<evidence type="ECO:0000313" key="6">
    <source>
        <dbReference type="Proteomes" id="UP001060039"/>
    </source>
</evidence>
<comment type="cofactor">
    <cofactor evidence="3">
        <name>Zn(2+)</name>
        <dbReference type="ChEBI" id="CHEBI:29105"/>
    </cofactor>
</comment>
<dbReference type="SUPFAM" id="SSF82282">
    <property type="entry name" value="Homocysteine S-methyltransferase"/>
    <property type="match status" value="1"/>
</dbReference>
<feature type="binding site" evidence="3">
    <location>
        <position position="296"/>
    </location>
    <ligand>
        <name>Zn(2+)</name>
        <dbReference type="ChEBI" id="CHEBI:29105"/>
    </ligand>
</feature>
<feature type="binding site" evidence="3">
    <location>
        <position position="226"/>
    </location>
    <ligand>
        <name>Zn(2+)</name>
        <dbReference type="ChEBI" id="CHEBI:29105"/>
    </ligand>
</feature>
<dbReference type="InterPro" id="IPR036589">
    <property type="entry name" value="HCY_dom_sf"/>
</dbReference>
<organism evidence="5 6">
    <name type="scientific">Microcella humidisoli</name>
    <dbReference type="NCBI Taxonomy" id="2963406"/>
    <lineage>
        <taxon>Bacteria</taxon>
        <taxon>Bacillati</taxon>
        <taxon>Actinomycetota</taxon>
        <taxon>Actinomycetes</taxon>
        <taxon>Micrococcales</taxon>
        <taxon>Microbacteriaceae</taxon>
        <taxon>Microcella</taxon>
    </lineage>
</organism>
<proteinExistence type="predicted"/>
<protein>
    <submittedName>
        <fullName evidence="5">Homocysteine S-methyltransferase family protein</fullName>
    </submittedName>
</protein>
<keyword evidence="3" id="KW-0479">Metal-binding</keyword>
<reference evidence="5" key="1">
    <citation type="submission" date="2022-07" db="EMBL/GenBank/DDBJ databases">
        <title>Taxonomic analysis of Microcella humidisoli nov. sp., isolated from riverside soil.</title>
        <authorList>
            <person name="Molina K.M."/>
            <person name="Kim S.B."/>
        </authorList>
    </citation>
    <scope>NUCLEOTIDE SEQUENCE</scope>
    <source>
        <strain evidence="5">MMS21-STM10</strain>
    </source>
</reference>
<evidence type="ECO:0000256" key="1">
    <source>
        <dbReference type="ARBA" id="ARBA00022603"/>
    </source>
</evidence>
<dbReference type="PROSITE" id="PS50970">
    <property type="entry name" value="HCY"/>
    <property type="match status" value="1"/>
</dbReference>
<dbReference type="RefSeq" id="WP_255158990.1">
    <property type="nucleotide sequence ID" value="NZ_CP101497.1"/>
</dbReference>
<dbReference type="InterPro" id="IPR003726">
    <property type="entry name" value="HCY_dom"/>
</dbReference>
<keyword evidence="3" id="KW-0862">Zinc</keyword>
<evidence type="ECO:0000259" key="4">
    <source>
        <dbReference type="PROSITE" id="PS50970"/>
    </source>
</evidence>
<feature type="domain" description="Hcy-binding" evidence="4">
    <location>
        <begin position="3"/>
        <end position="310"/>
    </location>
</feature>
<gene>
    <name evidence="5" type="ORF">NNL39_09195</name>
</gene>
<evidence type="ECO:0000256" key="2">
    <source>
        <dbReference type="ARBA" id="ARBA00022679"/>
    </source>
</evidence>
<accession>A0ABY5FUV5</accession>